<evidence type="ECO:0000256" key="1">
    <source>
        <dbReference type="ARBA" id="ARBA00023125"/>
    </source>
</evidence>
<dbReference type="RefSeq" id="WP_148594911.1">
    <property type="nucleotide sequence ID" value="NZ_CP042997.1"/>
</dbReference>
<organism evidence="3 4">
    <name type="scientific">Aquisphaera giovannonii</name>
    <dbReference type="NCBI Taxonomy" id="406548"/>
    <lineage>
        <taxon>Bacteria</taxon>
        <taxon>Pseudomonadati</taxon>
        <taxon>Planctomycetota</taxon>
        <taxon>Planctomycetia</taxon>
        <taxon>Isosphaerales</taxon>
        <taxon>Isosphaeraceae</taxon>
        <taxon>Aquisphaera</taxon>
    </lineage>
</organism>
<sequence>MFGQLGNLAELMKNAGKIRESMARATESLGQVQVEGTAGGGAVTAKVNGRLEVVSVRIDPKLLADGDAELLEDLVTAAVNAGLVKARDSAAQSLASIAGGLAPGGLPLGGLFPGAGGPDSGDAGRP</sequence>
<comment type="subcellular location">
    <subcellularLocation>
        <location evidence="2">Cytoplasm</location>
        <location evidence="2">Nucleoid</location>
    </subcellularLocation>
</comment>
<dbReference type="Pfam" id="PF02575">
    <property type="entry name" value="YbaB_DNA_bd"/>
    <property type="match status" value="1"/>
</dbReference>
<evidence type="ECO:0000256" key="2">
    <source>
        <dbReference type="HAMAP-Rule" id="MF_00274"/>
    </source>
</evidence>
<accession>A0A5B9W376</accession>
<dbReference type="Gene3D" id="3.30.1310.10">
    <property type="entry name" value="Nucleoid-associated protein YbaB-like domain"/>
    <property type="match status" value="1"/>
</dbReference>
<keyword evidence="2" id="KW-0963">Cytoplasm</keyword>
<dbReference type="InterPro" id="IPR036894">
    <property type="entry name" value="YbaB-like_sf"/>
</dbReference>
<reference evidence="3 4" key="1">
    <citation type="submission" date="2019-08" db="EMBL/GenBank/DDBJ databases">
        <title>Deep-cultivation of Planctomycetes and their phenomic and genomic characterization uncovers novel biology.</title>
        <authorList>
            <person name="Wiegand S."/>
            <person name="Jogler M."/>
            <person name="Boedeker C."/>
            <person name="Pinto D."/>
            <person name="Vollmers J."/>
            <person name="Rivas-Marin E."/>
            <person name="Kohn T."/>
            <person name="Peeters S.H."/>
            <person name="Heuer A."/>
            <person name="Rast P."/>
            <person name="Oberbeckmann S."/>
            <person name="Bunk B."/>
            <person name="Jeske O."/>
            <person name="Meyerdierks A."/>
            <person name="Storesund J.E."/>
            <person name="Kallscheuer N."/>
            <person name="Luecker S."/>
            <person name="Lage O.M."/>
            <person name="Pohl T."/>
            <person name="Merkel B.J."/>
            <person name="Hornburger P."/>
            <person name="Mueller R.-W."/>
            <person name="Bruemmer F."/>
            <person name="Labrenz M."/>
            <person name="Spormann A.M."/>
            <person name="Op den Camp H."/>
            <person name="Overmann J."/>
            <person name="Amann R."/>
            <person name="Jetten M.S.M."/>
            <person name="Mascher T."/>
            <person name="Medema M.H."/>
            <person name="Devos D.P."/>
            <person name="Kaster A.-K."/>
            <person name="Ovreas L."/>
            <person name="Rohde M."/>
            <person name="Galperin M.Y."/>
            <person name="Jogler C."/>
        </authorList>
    </citation>
    <scope>NUCLEOTIDE SEQUENCE [LARGE SCALE GENOMIC DNA]</scope>
    <source>
        <strain evidence="3 4">OJF2</strain>
    </source>
</reference>
<comment type="similarity">
    <text evidence="2">Belongs to the YbaB/EbfC family.</text>
</comment>
<dbReference type="Proteomes" id="UP000324233">
    <property type="component" value="Chromosome"/>
</dbReference>
<dbReference type="NCBIfam" id="TIGR00103">
    <property type="entry name" value="DNA_YbaB_EbfC"/>
    <property type="match status" value="1"/>
</dbReference>
<dbReference type="GO" id="GO:0043590">
    <property type="term" value="C:bacterial nucleoid"/>
    <property type="evidence" value="ECO:0007669"/>
    <property type="project" value="UniProtKB-UniRule"/>
</dbReference>
<comment type="function">
    <text evidence="2">Binds to DNA and alters its conformation. May be involved in regulation of gene expression, nucleoid organization and DNA protection.</text>
</comment>
<dbReference type="KEGG" id="agv:OJF2_36110"/>
<protein>
    <recommendedName>
        <fullName evidence="2">Nucleoid-associated protein OJF2_36110</fullName>
    </recommendedName>
</protein>
<dbReference type="HAMAP" id="MF_00274">
    <property type="entry name" value="DNA_YbaB_EbfC"/>
    <property type="match status" value="1"/>
</dbReference>
<dbReference type="InterPro" id="IPR004401">
    <property type="entry name" value="YbaB/EbfC"/>
</dbReference>
<proteinExistence type="inferred from homology"/>
<dbReference type="AlphaFoldDB" id="A0A5B9W376"/>
<dbReference type="PANTHER" id="PTHR33449">
    <property type="entry name" value="NUCLEOID-ASSOCIATED PROTEIN YBAB"/>
    <property type="match status" value="1"/>
</dbReference>
<comment type="subunit">
    <text evidence="2">Homodimer.</text>
</comment>
<keyword evidence="1 2" id="KW-0238">DNA-binding</keyword>
<dbReference type="GO" id="GO:0003677">
    <property type="term" value="F:DNA binding"/>
    <property type="evidence" value="ECO:0007669"/>
    <property type="project" value="UniProtKB-UniRule"/>
</dbReference>
<dbReference type="PANTHER" id="PTHR33449:SF1">
    <property type="entry name" value="NUCLEOID-ASSOCIATED PROTEIN YBAB"/>
    <property type="match status" value="1"/>
</dbReference>
<dbReference type="SUPFAM" id="SSF82607">
    <property type="entry name" value="YbaB-like"/>
    <property type="match status" value="1"/>
</dbReference>
<dbReference type="EMBL" id="CP042997">
    <property type="protein sequence ID" value="QEH35066.1"/>
    <property type="molecule type" value="Genomic_DNA"/>
</dbReference>
<evidence type="ECO:0000313" key="3">
    <source>
        <dbReference type="EMBL" id="QEH35066.1"/>
    </source>
</evidence>
<gene>
    <name evidence="3" type="ORF">OJF2_36110</name>
</gene>
<dbReference type="PIRSF" id="PIRSF004555">
    <property type="entry name" value="UCP004555"/>
    <property type="match status" value="1"/>
</dbReference>
<evidence type="ECO:0000313" key="4">
    <source>
        <dbReference type="Proteomes" id="UP000324233"/>
    </source>
</evidence>
<name>A0A5B9W376_9BACT</name>
<keyword evidence="4" id="KW-1185">Reference proteome</keyword>
<dbReference type="GO" id="GO:0005829">
    <property type="term" value="C:cytosol"/>
    <property type="evidence" value="ECO:0007669"/>
    <property type="project" value="TreeGrafter"/>
</dbReference>